<dbReference type="Pfam" id="PF01016">
    <property type="entry name" value="Ribosomal_L27"/>
    <property type="match status" value="1"/>
</dbReference>
<dbReference type="PRINTS" id="PR00063">
    <property type="entry name" value="RIBOSOMALL27"/>
</dbReference>
<keyword evidence="2 6" id="KW-0689">Ribosomal protein</keyword>
<dbReference type="PANTHER" id="PTHR15893:SF0">
    <property type="entry name" value="LARGE RIBOSOMAL SUBUNIT PROTEIN BL27M"/>
    <property type="match status" value="1"/>
</dbReference>
<dbReference type="GO" id="GO:1990904">
    <property type="term" value="C:ribonucleoprotein complex"/>
    <property type="evidence" value="ECO:0007669"/>
    <property type="project" value="UniProtKB-KW"/>
</dbReference>
<dbReference type="InterPro" id="IPR018261">
    <property type="entry name" value="Ribosomal_bL27_CS"/>
</dbReference>
<comment type="similarity">
    <text evidence="1">Belongs to the bacterial ribosomal protein bL27 family.</text>
</comment>
<dbReference type="Gene3D" id="2.40.50.100">
    <property type="match status" value="1"/>
</dbReference>
<dbReference type="SUPFAM" id="SSF110324">
    <property type="entry name" value="Ribosomal L27 protein-like"/>
    <property type="match status" value="1"/>
</dbReference>
<protein>
    <recommendedName>
        <fullName evidence="4">Large ribosomal subunit protein bL27</fullName>
    </recommendedName>
    <alternativeName>
        <fullName evidence="5">50S ribosomal protein L27</fullName>
    </alternativeName>
</protein>
<comment type="caution">
    <text evidence="6">The sequence shown here is derived from an EMBL/GenBank/DDBJ whole genome shotgun (WGS) entry which is preliminary data.</text>
</comment>
<gene>
    <name evidence="6" type="ORF">A3G50_02655</name>
</gene>
<organism evidence="6 7">
    <name type="scientific">Candidatus Jorgensenbacteria bacterium RIFCSPLOWO2_12_FULL_42_11</name>
    <dbReference type="NCBI Taxonomy" id="1798473"/>
    <lineage>
        <taxon>Bacteria</taxon>
        <taxon>Candidatus Joergenseniibacteriota</taxon>
    </lineage>
</organism>
<evidence type="ECO:0000256" key="5">
    <source>
        <dbReference type="ARBA" id="ARBA00035477"/>
    </source>
</evidence>
<proteinExistence type="inferred from homology"/>
<reference evidence="6 7" key="1">
    <citation type="journal article" date="2016" name="Nat. Commun.">
        <title>Thousands of microbial genomes shed light on interconnected biogeochemical processes in an aquifer system.</title>
        <authorList>
            <person name="Anantharaman K."/>
            <person name="Brown C.T."/>
            <person name="Hug L.A."/>
            <person name="Sharon I."/>
            <person name="Castelle C.J."/>
            <person name="Probst A.J."/>
            <person name="Thomas B.C."/>
            <person name="Singh A."/>
            <person name="Wilkins M.J."/>
            <person name="Karaoz U."/>
            <person name="Brodie E.L."/>
            <person name="Williams K.H."/>
            <person name="Hubbard S.S."/>
            <person name="Banfield J.F."/>
        </authorList>
    </citation>
    <scope>NUCLEOTIDE SEQUENCE [LARGE SCALE GENOMIC DNA]</scope>
</reference>
<dbReference type="PROSITE" id="PS00831">
    <property type="entry name" value="RIBOSOMAL_L27"/>
    <property type="match status" value="1"/>
</dbReference>
<dbReference type="NCBIfam" id="TIGR00062">
    <property type="entry name" value="L27"/>
    <property type="match status" value="1"/>
</dbReference>
<dbReference type="GO" id="GO:0006412">
    <property type="term" value="P:translation"/>
    <property type="evidence" value="ECO:0007669"/>
    <property type="project" value="InterPro"/>
</dbReference>
<evidence type="ECO:0000313" key="7">
    <source>
        <dbReference type="Proteomes" id="UP000176633"/>
    </source>
</evidence>
<keyword evidence="3" id="KW-0687">Ribonucleoprotein</keyword>
<sequence length="90" mass="10013">MAHAKAKGSTKLGRDSAAQRLGIKRTDGETVKIGEIIIRQRGTNYFPGLNVRRAGDDTIYSLKKGVVKFVQKKRTRFDGAKHFVKVVNVL</sequence>
<name>A0A1F6C215_9BACT</name>
<dbReference type="GO" id="GO:0005840">
    <property type="term" value="C:ribosome"/>
    <property type="evidence" value="ECO:0007669"/>
    <property type="project" value="UniProtKB-KW"/>
</dbReference>
<dbReference type="FunFam" id="2.40.50.100:FF:000020">
    <property type="entry name" value="50S ribosomal protein L27"/>
    <property type="match status" value="1"/>
</dbReference>
<dbReference type="AlphaFoldDB" id="A0A1F6C215"/>
<accession>A0A1F6C215</accession>
<evidence type="ECO:0000256" key="1">
    <source>
        <dbReference type="ARBA" id="ARBA00010797"/>
    </source>
</evidence>
<dbReference type="GO" id="GO:0003735">
    <property type="term" value="F:structural constituent of ribosome"/>
    <property type="evidence" value="ECO:0007669"/>
    <property type="project" value="InterPro"/>
</dbReference>
<evidence type="ECO:0000256" key="4">
    <source>
        <dbReference type="ARBA" id="ARBA00035175"/>
    </source>
</evidence>
<evidence type="ECO:0000313" key="6">
    <source>
        <dbReference type="EMBL" id="OGG42817.1"/>
    </source>
</evidence>
<dbReference type="InterPro" id="IPR001684">
    <property type="entry name" value="Ribosomal_bL27"/>
</dbReference>
<dbReference type="EMBL" id="MFKM01000038">
    <property type="protein sequence ID" value="OGG42817.1"/>
    <property type="molecule type" value="Genomic_DNA"/>
</dbReference>
<dbReference type="STRING" id="1798473.A3G50_02655"/>
<dbReference type="PANTHER" id="PTHR15893">
    <property type="entry name" value="RIBOSOMAL PROTEIN L27"/>
    <property type="match status" value="1"/>
</dbReference>
<evidence type="ECO:0000256" key="3">
    <source>
        <dbReference type="ARBA" id="ARBA00023274"/>
    </source>
</evidence>
<evidence type="ECO:0000256" key="2">
    <source>
        <dbReference type="ARBA" id="ARBA00022980"/>
    </source>
</evidence>
<dbReference type="Proteomes" id="UP000176633">
    <property type="component" value="Unassembled WGS sequence"/>
</dbReference>